<keyword evidence="1 2" id="KW-0539">Nucleus</keyword>
<name>A0A0B7ND05_9FUNG</name>
<dbReference type="EMBL" id="LN729513">
    <property type="protein sequence ID" value="CEP13267.1"/>
    <property type="molecule type" value="Genomic_DNA"/>
</dbReference>
<dbReference type="AlphaFoldDB" id="A0A0B7ND05"/>
<dbReference type="GO" id="GO:0006355">
    <property type="term" value="P:regulation of DNA-templated transcription"/>
    <property type="evidence" value="ECO:0007669"/>
    <property type="project" value="InterPro"/>
</dbReference>
<organism evidence="5 6">
    <name type="scientific">Parasitella parasitica</name>
    <dbReference type="NCBI Taxonomy" id="35722"/>
    <lineage>
        <taxon>Eukaryota</taxon>
        <taxon>Fungi</taxon>
        <taxon>Fungi incertae sedis</taxon>
        <taxon>Mucoromycota</taxon>
        <taxon>Mucoromycotina</taxon>
        <taxon>Mucoromycetes</taxon>
        <taxon>Mucorales</taxon>
        <taxon>Mucorineae</taxon>
        <taxon>Mucoraceae</taxon>
        <taxon>Parasitella</taxon>
    </lineage>
</organism>
<accession>A0A0B7ND05</accession>
<feature type="compositionally biased region" description="Basic residues" evidence="3">
    <location>
        <begin position="139"/>
        <end position="163"/>
    </location>
</feature>
<dbReference type="PANTHER" id="PTHR23195">
    <property type="entry name" value="YEATS DOMAIN"/>
    <property type="match status" value="1"/>
</dbReference>
<dbReference type="Pfam" id="PF03366">
    <property type="entry name" value="YEATS"/>
    <property type="match status" value="1"/>
</dbReference>
<evidence type="ECO:0000259" key="4">
    <source>
        <dbReference type="PROSITE" id="PS51037"/>
    </source>
</evidence>
<evidence type="ECO:0000256" key="1">
    <source>
        <dbReference type="ARBA" id="ARBA00023242"/>
    </source>
</evidence>
<keyword evidence="6" id="KW-1185">Reference proteome</keyword>
<feature type="region of interest" description="Disordered" evidence="3">
    <location>
        <begin position="181"/>
        <end position="200"/>
    </location>
</feature>
<gene>
    <name evidence="5" type="primary">PARPA_07322.1 scaffold 27460</name>
</gene>
<reference evidence="5 6" key="1">
    <citation type="submission" date="2014-09" db="EMBL/GenBank/DDBJ databases">
        <authorList>
            <person name="Ellenberger Sabrina"/>
        </authorList>
    </citation>
    <scope>NUCLEOTIDE SEQUENCE [LARGE SCALE GENOMIC DNA]</scope>
    <source>
        <strain evidence="5 6">CBS 412.66</strain>
    </source>
</reference>
<proteinExistence type="predicted"/>
<protein>
    <recommendedName>
        <fullName evidence="4">YEATS domain-containing protein</fullName>
    </recommendedName>
</protein>
<evidence type="ECO:0000256" key="2">
    <source>
        <dbReference type="PROSITE-ProRule" id="PRU00376"/>
    </source>
</evidence>
<dbReference type="Proteomes" id="UP000054107">
    <property type="component" value="Unassembled WGS sequence"/>
</dbReference>
<dbReference type="GO" id="GO:0005634">
    <property type="term" value="C:nucleus"/>
    <property type="evidence" value="ECO:0007669"/>
    <property type="project" value="UniProtKB-SubCell"/>
</dbReference>
<sequence>MVEKLIKINCSSSIIKDKVTVNGHVWRHWTVSLEASQVNLSEHIEHVEYVLHESFRSPPIVCKEPPYEIQREGWGEFDLGVSLHLKDPVVPSPQTFSFDLNFKRSNYSKLKKVTLGTDTEYKQEEDVLDSEFDEEDLHRRHIPSKRKNSNGNKKPKMVYKRSRTASSSSSSSVTSLIVTTTPADNNNKDLQQNQQQPQLKPALYPQKIQKQLHRKPHLHPHKQNAACRSLPHYILNRENDLNLVLESETIDLEELKALLEALDDCNLRQVYAIMLKYDTSKMAIKETDDGYYLIDINSASADLINELWEFVIDVEIKKCREGSTLSENINQQHQQHRSYL</sequence>
<comment type="subcellular location">
    <subcellularLocation>
        <location evidence="2">Nucleus</location>
    </subcellularLocation>
</comment>
<dbReference type="CDD" id="cd16905">
    <property type="entry name" value="YEATS_Taf14_like"/>
    <property type="match status" value="1"/>
</dbReference>
<dbReference type="InterPro" id="IPR005033">
    <property type="entry name" value="YEATS"/>
</dbReference>
<dbReference type="STRING" id="35722.A0A0B7ND05"/>
<feature type="compositionally biased region" description="Low complexity" evidence="3">
    <location>
        <begin position="164"/>
        <end position="176"/>
    </location>
</feature>
<dbReference type="InterPro" id="IPR038704">
    <property type="entry name" value="YEAST_sf"/>
</dbReference>
<evidence type="ECO:0000256" key="3">
    <source>
        <dbReference type="SAM" id="MobiDB-lite"/>
    </source>
</evidence>
<dbReference type="OrthoDB" id="1741717at2759"/>
<dbReference type="Gene3D" id="2.60.40.1970">
    <property type="entry name" value="YEATS domain"/>
    <property type="match status" value="1"/>
</dbReference>
<evidence type="ECO:0000313" key="5">
    <source>
        <dbReference type="EMBL" id="CEP13267.1"/>
    </source>
</evidence>
<feature type="domain" description="YEATS" evidence="4">
    <location>
        <begin position="1"/>
        <end position="193"/>
    </location>
</feature>
<evidence type="ECO:0000313" key="6">
    <source>
        <dbReference type="Proteomes" id="UP000054107"/>
    </source>
</evidence>
<feature type="region of interest" description="Disordered" evidence="3">
    <location>
        <begin position="127"/>
        <end position="176"/>
    </location>
</feature>
<dbReference type="GO" id="GO:0000785">
    <property type="term" value="C:chromatin"/>
    <property type="evidence" value="ECO:0007669"/>
    <property type="project" value="UniProtKB-ARBA"/>
</dbReference>
<dbReference type="InterPro" id="IPR055129">
    <property type="entry name" value="YEATS_dom"/>
</dbReference>
<dbReference type="PROSITE" id="PS51037">
    <property type="entry name" value="YEATS"/>
    <property type="match status" value="1"/>
</dbReference>